<feature type="region of interest" description="Disordered" evidence="1">
    <location>
        <begin position="1"/>
        <end position="26"/>
    </location>
</feature>
<accession>A0A3E1IZC4</accession>
<evidence type="ECO:0000256" key="1">
    <source>
        <dbReference type="SAM" id="MobiDB-lite"/>
    </source>
</evidence>
<name>A0A3E1IZC4_GARVA</name>
<dbReference type="Proteomes" id="UP000259221">
    <property type="component" value="Unassembled WGS sequence"/>
</dbReference>
<comment type="caution">
    <text evidence="2">The sequence shown here is derived from an EMBL/GenBank/DDBJ whole genome shotgun (WGS) entry which is preliminary data.</text>
</comment>
<sequence length="111" mass="12084">MFQKTAKTTTNAGDSPANVPKNGQNARADCDALATKLALEVPRTSNLSEFPLRVAFARYALSAKAGRRANSGNFPANVPKTNQNNNKRRRKNSGKCSTKWQCSIETQADRA</sequence>
<dbReference type="AlphaFoldDB" id="A0A3E1IZC4"/>
<feature type="region of interest" description="Disordered" evidence="1">
    <location>
        <begin position="66"/>
        <end position="111"/>
    </location>
</feature>
<evidence type="ECO:0000313" key="3">
    <source>
        <dbReference type="Proteomes" id="UP000259221"/>
    </source>
</evidence>
<gene>
    <name evidence="2" type="ORF">AXE77_05165</name>
</gene>
<dbReference type="EMBL" id="LRTV01000010">
    <property type="protein sequence ID" value="RFD78376.1"/>
    <property type="molecule type" value="Genomic_DNA"/>
</dbReference>
<feature type="compositionally biased region" description="Polar residues" evidence="1">
    <location>
        <begin position="1"/>
        <end position="13"/>
    </location>
</feature>
<reference evidence="2 3" key="1">
    <citation type="submission" date="2016-02" db="EMBL/GenBank/DDBJ databases">
        <authorList>
            <person name="Alioto T."/>
            <person name="Alioto T."/>
        </authorList>
    </citation>
    <scope>NUCLEOTIDE SEQUENCE [LARGE SCALE GENOMIC DNA]</scope>
    <source>
        <strain evidence="2 3">NR010</strain>
    </source>
</reference>
<protein>
    <submittedName>
        <fullName evidence="2">Uncharacterized protein</fullName>
    </submittedName>
</protein>
<feature type="compositionally biased region" description="Polar residues" evidence="1">
    <location>
        <begin position="94"/>
        <end position="111"/>
    </location>
</feature>
<proteinExistence type="predicted"/>
<organism evidence="2 3">
    <name type="scientific">Gardnerella vaginalis</name>
    <dbReference type="NCBI Taxonomy" id="2702"/>
    <lineage>
        <taxon>Bacteria</taxon>
        <taxon>Bacillati</taxon>
        <taxon>Actinomycetota</taxon>
        <taxon>Actinomycetes</taxon>
        <taxon>Bifidobacteriales</taxon>
        <taxon>Bifidobacteriaceae</taxon>
        <taxon>Gardnerella</taxon>
    </lineage>
</organism>
<evidence type="ECO:0000313" key="2">
    <source>
        <dbReference type="EMBL" id="RFD78376.1"/>
    </source>
</evidence>